<evidence type="ECO:0000256" key="6">
    <source>
        <dbReference type="ARBA" id="ARBA00022833"/>
    </source>
</evidence>
<dbReference type="EMBL" id="LCWF01000059">
    <property type="protein sequence ID" value="KKY24472.1"/>
    <property type="molecule type" value="Genomic_DNA"/>
</dbReference>
<reference evidence="18 19" key="2">
    <citation type="submission" date="2015-05" db="EMBL/GenBank/DDBJ databases">
        <authorList>
            <person name="Morales-Cruz A."/>
            <person name="Amrine K.C."/>
            <person name="Cantu D."/>
        </authorList>
    </citation>
    <scope>NUCLEOTIDE SEQUENCE [LARGE SCALE GENOMIC DNA]</scope>
    <source>
        <strain evidence="18">UCRPC4</strain>
    </source>
</reference>
<keyword evidence="8" id="KW-0234">DNA repair</keyword>
<dbReference type="GO" id="GO:0006355">
    <property type="term" value="P:regulation of DNA-templated transcription"/>
    <property type="evidence" value="ECO:0007669"/>
    <property type="project" value="TreeGrafter"/>
</dbReference>
<evidence type="ECO:0000256" key="10">
    <source>
        <dbReference type="ARBA" id="ARBA00023254"/>
    </source>
</evidence>
<keyword evidence="9 15" id="KW-0539">Nucleus</keyword>
<dbReference type="Gene3D" id="6.10.140.1740">
    <property type="match status" value="1"/>
</dbReference>
<feature type="binding site" evidence="13">
    <location>
        <position position="420"/>
    </location>
    <ligand>
        <name>Zn(2+)</name>
        <dbReference type="ChEBI" id="CHEBI:29105"/>
        <label>1</label>
    </ligand>
</feature>
<dbReference type="GO" id="GO:0006281">
    <property type="term" value="P:DNA repair"/>
    <property type="evidence" value="ECO:0007669"/>
    <property type="project" value="UniProtKB-KW"/>
</dbReference>
<dbReference type="CDD" id="cd16858">
    <property type="entry name" value="ING_ING3_Yng2p"/>
    <property type="match status" value="1"/>
</dbReference>
<evidence type="ECO:0000256" key="3">
    <source>
        <dbReference type="ARBA" id="ARBA00022723"/>
    </source>
</evidence>
<comment type="caution">
    <text evidence="18">The sequence shown here is derived from an EMBL/GenBank/DDBJ whole genome shotgun (WGS) entry which is preliminary data.</text>
</comment>
<feature type="binding site" evidence="13">
    <location>
        <position position="431"/>
    </location>
    <ligand>
        <name>Zn(2+)</name>
        <dbReference type="ChEBI" id="CHEBI:29105"/>
        <label>2</label>
    </ligand>
</feature>
<evidence type="ECO:0000313" key="18">
    <source>
        <dbReference type="EMBL" id="KKY24472.1"/>
    </source>
</evidence>
<keyword evidence="3 13" id="KW-0479">Metal-binding</keyword>
<dbReference type="SMART" id="SM01408">
    <property type="entry name" value="ING"/>
    <property type="match status" value="1"/>
</dbReference>
<protein>
    <recommendedName>
        <fullName evidence="15">Chromatin modification-related protein</fullName>
    </recommendedName>
</protein>
<comment type="domain">
    <text evidence="15">The PHD-type zinc finger mediates the binding to H3K4me3.</text>
</comment>
<evidence type="ECO:0000256" key="8">
    <source>
        <dbReference type="ARBA" id="ARBA00023204"/>
    </source>
</evidence>
<comment type="subcellular location">
    <subcellularLocation>
        <location evidence="1 15">Nucleus</location>
    </subcellularLocation>
</comment>
<feature type="region of interest" description="Disordered" evidence="16">
    <location>
        <begin position="184"/>
        <end position="410"/>
    </location>
</feature>
<sequence>MTSTEDCASVLDAFIHDVANLPLEINHMMEEITAKDKEMQKYHQIIATKDGSIQKHVKANGSLVPHPKEDEYTQAILKHLDLCEELQNQKIALSDKACILLDRQVKRFDAKIKDLISEGLLSNDPPIPTIFNRKSQQPDSGRSFFANLLPAENTPLQITSGNAAHPTGMTQRMIQQQNLAQPIPGRVSQTPIGLTARTAPGTPVSAAQQIQRHRESSAGANDPKRRRFNATISNMPAQSSSLRQSSLGPGTPKAGTPGSTRAGSAGPRSTTGANKKPGNTGKNTKISHQQVNKLKGKPVKRLSTPSSQSSSLKKRAGTARNSPSVMNDDDSVLSSADVSDADSHTTRSGRRSGKPSGTIVAVSSGPNASGSAPTDENTNSTDVKMHDANSDVDDDSDAASNDVDDEDEIEQEDTRQYCFCHKVSYGEMVGCENQDCPYEWFHLDCVGLKKAPSEKDTWYCSECEKKGFKSQIYGK</sequence>
<dbReference type="InterPro" id="IPR024610">
    <property type="entry name" value="ING_N_histone-binding"/>
</dbReference>
<evidence type="ECO:0000256" key="7">
    <source>
        <dbReference type="ARBA" id="ARBA00022853"/>
    </source>
</evidence>
<feature type="binding site" evidence="13">
    <location>
        <position position="436"/>
    </location>
    <ligand>
        <name>Zn(2+)</name>
        <dbReference type="ChEBI" id="CHEBI:29105"/>
        <label>2</label>
    </ligand>
</feature>
<evidence type="ECO:0000259" key="17">
    <source>
        <dbReference type="PROSITE" id="PS50016"/>
    </source>
</evidence>
<evidence type="ECO:0000256" key="15">
    <source>
        <dbReference type="RuleBase" id="RU361213"/>
    </source>
</evidence>
<dbReference type="Pfam" id="PF12998">
    <property type="entry name" value="ING"/>
    <property type="match status" value="1"/>
</dbReference>
<feature type="compositionally biased region" description="Polar residues" evidence="16">
    <location>
        <begin position="230"/>
        <end position="248"/>
    </location>
</feature>
<dbReference type="PANTHER" id="PTHR10333:SF100">
    <property type="entry name" value="CHROMATIN MODIFICATION-RELATED PROTEIN YNG2"/>
    <property type="match status" value="1"/>
</dbReference>
<dbReference type="AlphaFoldDB" id="A0A0G2ENX4"/>
<dbReference type="GO" id="GO:0008270">
    <property type="term" value="F:zinc ion binding"/>
    <property type="evidence" value="ECO:0007669"/>
    <property type="project" value="UniProtKB-KW"/>
</dbReference>
<keyword evidence="11" id="KW-0131">Cell cycle</keyword>
<evidence type="ECO:0000256" key="16">
    <source>
        <dbReference type="SAM" id="MobiDB-lite"/>
    </source>
</evidence>
<feature type="binding site" evidence="13">
    <location>
        <position position="442"/>
    </location>
    <ligand>
        <name>Zn(2+)</name>
        <dbReference type="ChEBI" id="CHEBI:29105"/>
        <label>1</label>
    </ligand>
</feature>
<keyword evidence="19" id="KW-1185">Reference proteome</keyword>
<dbReference type="SUPFAM" id="SSF57903">
    <property type="entry name" value="FYVE/PHD zinc finger"/>
    <property type="match status" value="1"/>
</dbReference>
<evidence type="ECO:0000313" key="19">
    <source>
        <dbReference type="Proteomes" id="UP000053317"/>
    </source>
</evidence>
<dbReference type="CDD" id="cd15505">
    <property type="entry name" value="PHD_ING"/>
    <property type="match status" value="1"/>
</dbReference>
<dbReference type="Gene3D" id="3.30.40.10">
    <property type="entry name" value="Zinc/RING finger domain, C3HC4 (zinc finger)"/>
    <property type="match status" value="1"/>
</dbReference>
<keyword evidence="6 13" id="KW-0862">Zinc</keyword>
<dbReference type="OrthoDB" id="2505961at2759"/>
<organism evidence="18 19">
    <name type="scientific">Phaeomoniella chlamydospora</name>
    <name type="common">Phaeoacremonium chlamydosporum</name>
    <dbReference type="NCBI Taxonomy" id="158046"/>
    <lineage>
        <taxon>Eukaryota</taxon>
        <taxon>Fungi</taxon>
        <taxon>Dikarya</taxon>
        <taxon>Ascomycota</taxon>
        <taxon>Pezizomycotina</taxon>
        <taxon>Eurotiomycetes</taxon>
        <taxon>Chaetothyriomycetidae</taxon>
        <taxon>Phaeomoniellales</taxon>
        <taxon>Phaeomoniellaceae</taxon>
        <taxon>Phaeomoniella</taxon>
    </lineage>
</organism>
<dbReference type="InterPro" id="IPR011011">
    <property type="entry name" value="Znf_FYVE_PHD"/>
</dbReference>
<evidence type="ECO:0000256" key="9">
    <source>
        <dbReference type="ARBA" id="ARBA00023242"/>
    </source>
</evidence>
<gene>
    <name evidence="18" type="ORF">UCRPC4_g02430</name>
</gene>
<evidence type="ECO:0000256" key="5">
    <source>
        <dbReference type="ARBA" id="ARBA00022771"/>
    </source>
</evidence>
<dbReference type="Proteomes" id="UP000053317">
    <property type="component" value="Unassembled WGS sequence"/>
</dbReference>
<evidence type="ECO:0000256" key="11">
    <source>
        <dbReference type="ARBA" id="ARBA00023306"/>
    </source>
</evidence>
<feature type="compositionally biased region" description="Acidic residues" evidence="16">
    <location>
        <begin position="390"/>
        <end position="410"/>
    </location>
</feature>
<feature type="domain" description="PHD-type" evidence="17">
    <location>
        <begin position="415"/>
        <end position="466"/>
    </location>
</feature>
<dbReference type="GO" id="GO:0006325">
    <property type="term" value="P:chromatin organization"/>
    <property type="evidence" value="ECO:0007669"/>
    <property type="project" value="UniProtKB-KW"/>
</dbReference>
<evidence type="ECO:0000256" key="12">
    <source>
        <dbReference type="ARBA" id="ARBA00037044"/>
    </source>
</evidence>
<keyword evidence="5 14" id="KW-0863">Zinc-finger</keyword>
<evidence type="ECO:0000256" key="4">
    <source>
        <dbReference type="ARBA" id="ARBA00022763"/>
    </source>
</evidence>
<feature type="binding site" evidence="13">
    <location>
        <position position="445"/>
    </location>
    <ligand>
        <name>Zn(2+)</name>
        <dbReference type="ChEBI" id="CHEBI:29105"/>
        <label>1</label>
    </ligand>
</feature>
<dbReference type="GO" id="GO:0035267">
    <property type="term" value="C:NuA4 histone acetyltransferase complex"/>
    <property type="evidence" value="ECO:0007669"/>
    <property type="project" value="TreeGrafter"/>
</dbReference>
<dbReference type="GO" id="GO:0005634">
    <property type="term" value="C:nucleus"/>
    <property type="evidence" value="ECO:0007669"/>
    <property type="project" value="UniProtKB-SubCell"/>
</dbReference>
<dbReference type="GO" id="GO:0051321">
    <property type="term" value="P:meiotic cell cycle"/>
    <property type="evidence" value="ECO:0007669"/>
    <property type="project" value="UniProtKB-KW"/>
</dbReference>
<evidence type="ECO:0000256" key="14">
    <source>
        <dbReference type="PROSITE-ProRule" id="PRU00146"/>
    </source>
</evidence>
<feature type="binding site" evidence="13">
    <location>
        <position position="463"/>
    </location>
    <ligand>
        <name>Zn(2+)</name>
        <dbReference type="ChEBI" id="CHEBI:29105"/>
        <label>2</label>
    </ligand>
</feature>
<evidence type="ECO:0000256" key="2">
    <source>
        <dbReference type="ARBA" id="ARBA00010210"/>
    </source>
</evidence>
<dbReference type="InterPro" id="IPR019786">
    <property type="entry name" value="Zinc_finger_PHD-type_CS"/>
</dbReference>
<reference evidence="18 19" key="1">
    <citation type="submission" date="2015-05" db="EMBL/GenBank/DDBJ databases">
        <title>Distinctive expansion of gene families associated with plant cell wall degradation and secondary metabolism in the genomes of grapevine trunk pathogens.</title>
        <authorList>
            <person name="Lawrence D.P."/>
            <person name="Travadon R."/>
            <person name="Rolshausen P.E."/>
            <person name="Baumgartner K."/>
        </authorList>
    </citation>
    <scope>NUCLEOTIDE SEQUENCE [LARGE SCALE GENOMIC DNA]</scope>
    <source>
        <strain evidence="18">UCRPC4</strain>
    </source>
</reference>
<feature type="compositionally biased region" description="Low complexity" evidence="16">
    <location>
        <begin position="270"/>
        <end position="284"/>
    </location>
</feature>
<dbReference type="InterPro" id="IPR013083">
    <property type="entry name" value="Znf_RING/FYVE/PHD"/>
</dbReference>
<proteinExistence type="inferred from homology"/>
<comment type="subunit">
    <text evidence="15">Component of an histone acetyltransferase complex. Interacts with H3K4me3 and to a lesser extent with H3K4me2.</text>
</comment>
<comment type="function">
    <text evidence="12">Component of the NuA4 histone acetyltransferase complex which is involved in transcriptional activation of selected genes principally by acetylation of nucleosomal histone H4 and H2A. The NuA4 complex is also involved in DNA repair. Involved in cell cycle progression and meiosis.</text>
</comment>
<feature type="compositionally biased region" description="Polar residues" evidence="16">
    <location>
        <begin position="364"/>
        <end position="382"/>
    </location>
</feature>
<keyword evidence="10" id="KW-0469">Meiosis</keyword>
<dbReference type="SMART" id="SM00249">
    <property type="entry name" value="PHD"/>
    <property type="match status" value="1"/>
</dbReference>
<comment type="function">
    <text evidence="15">Component of an histone acetyltransferase complex.</text>
</comment>
<dbReference type="InterPro" id="IPR001965">
    <property type="entry name" value="Znf_PHD"/>
</dbReference>
<dbReference type="InterPro" id="IPR019787">
    <property type="entry name" value="Znf_PHD-finger"/>
</dbReference>
<comment type="similarity">
    <text evidence="2 15">Belongs to the ING family.</text>
</comment>
<evidence type="ECO:0000256" key="13">
    <source>
        <dbReference type="PIRSR" id="PIRSR628651-51"/>
    </source>
</evidence>
<evidence type="ECO:0000256" key="1">
    <source>
        <dbReference type="ARBA" id="ARBA00004123"/>
    </source>
</evidence>
<dbReference type="PANTHER" id="PTHR10333">
    <property type="entry name" value="INHIBITOR OF GROWTH PROTEIN"/>
    <property type="match status" value="1"/>
</dbReference>
<keyword evidence="4" id="KW-0227">DNA damage</keyword>
<keyword evidence="7 15" id="KW-0156">Chromatin regulator</keyword>
<name>A0A0G2ENX4_PHACM</name>
<dbReference type="InterPro" id="IPR028651">
    <property type="entry name" value="ING_fam"/>
</dbReference>
<accession>A0A0G2ENX4</accession>
<dbReference type="PROSITE" id="PS50016">
    <property type="entry name" value="ZF_PHD_2"/>
    <property type="match status" value="1"/>
</dbReference>
<feature type="binding site" evidence="13">
    <location>
        <position position="418"/>
    </location>
    <ligand>
        <name>Zn(2+)</name>
        <dbReference type="ChEBI" id="CHEBI:29105"/>
        <label>1</label>
    </ligand>
</feature>
<dbReference type="PROSITE" id="PS01359">
    <property type="entry name" value="ZF_PHD_1"/>
    <property type="match status" value="1"/>
</dbReference>
<feature type="binding site" evidence="13">
    <location>
        <position position="460"/>
    </location>
    <ligand>
        <name>Zn(2+)</name>
        <dbReference type="ChEBI" id="CHEBI:29105"/>
        <label>2</label>
    </ligand>
</feature>